<dbReference type="OrthoDB" id="618849at2759"/>
<evidence type="ECO:0000313" key="3">
    <source>
        <dbReference type="EMBL" id="KQK14904.1"/>
    </source>
</evidence>
<feature type="compositionally biased region" description="Acidic residues" evidence="1">
    <location>
        <begin position="498"/>
        <end position="511"/>
    </location>
</feature>
<accession>A0A0Q3GV75</accession>
<dbReference type="PANTHER" id="PTHR33115">
    <property type="entry name" value="ARM REPEAT SUPERFAMILY PROTEIN"/>
    <property type="match status" value="1"/>
</dbReference>
<proteinExistence type="predicted"/>
<dbReference type="Gramene" id="KQK14904">
    <property type="protein sequence ID" value="KQK14904"/>
    <property type="gene ID" value="BRADI_1g19400v3"/>
</dbReference>
<keyword evidence="2" id="KW-0472">Membrane</keyword>
<feature type="transmembrane region" description="Helical" evidence="2">
    <location>
        <begin position="131"/>
        <end position="150"/>
    </location>
</feature>
<dbReference type="EMBL" id="CM000880">
    <property type="protein sequence ID" value="KQK14904.1"/>
    <property type="molecule type" value="Genomic_DNA"/>
</dbReference>
<dbReference type="FunCoup" id="A0A0Q3GV75">
    <property type="interactions" value="739"/>
</dbReference>
<evidence type="ECO:0000256" key="2">
    <source>
        <dbReference type="SAM" id="Phobius"/>
    </source>
</evidence>
<feature type="transmembrane region" description="Helical" evidence="2">
    <location>
        <begin position="270"/>
        <end position="300"/>
    </location>
</feature>
<name>A0A0Q3GV75_BRADI</name>
<dbReference type="Proteomes" id="UP000008810">
    <property type="component" value="Chromosome 1"/>
</dbReference>
<feature type="transmembrane region" description="Helical" evidence="2">
    <location>
        <begin position="162"/>
        <end position="180"/>
    </location>
</feature>
<feature type="region of interest" description="Disordered" evidence="1">
    <location>
        <begin position="491"/>
        <end position="523"/>
    </location>
</feature>
<feature type="region of interest" description="Disordered" evidence="1">
    <location>
        <begin position="1"/>
        <end position="25"/>
    </location>
</feature>
<dbReference type="Gene3D" id="1.25.10.10">
    <property type="entry name" value="Leucine-rich Repeat Variant"/>
    <property type="match status" value="1"/>
</dbReference>
<dbReference type="InterPro" id="IPR011989">
    <property type="entry name" value="ARM-like"/>
</dbReference>
<reference evidence="4" key="3">
    <citation type="submission" date="2018-08" db="UniProtKB">
        <authorList>
            <consortium name="EnsemblPlants"/>
        </authorList>
    </citation>
    <scope>IDENTIFICATION</scope>
    <source>
        <strain evidence="4">cv. Bd21</strain>
    </source>
</reference>
<dbReference type="EnsemblPlants" id="KQK14904">
    <property type="protein sequence ID" value="KQK14904"/>
    <property type="gene ID" value="BRADI_1g19400v3"/>
</dbReference>
<dbReference type="KEGG" id="bdi:100833441"/>
<keyword evidence="2" id="KW-1133">Transmembrane helix</keyword>
<sequence length="944" mass="106181">MEDVAEHRVHMPAADAGKPPNSKSPEKWLNGFVRAVALMEKVGNALGTLAFTWATVVLLGGYTKDLEDDFWFATAIVFLEAARMFTRKNRMEYRLVFNNRGAFRPFGSNGLIMMVCFLNLSVILLREVEPTILVISGVLAMTTLVIGWFLSRSGLKLPICHPLRRATSLWSPVVGILLLVPSLSYHSRGYLYGHDQRQYIFAKFLVFTSLLAAVLLVSISRLRFPSIVKLVDRSLGSRQVFWRRVILYFCMVGALITHLCMLGPHGRVLIIIILACALAVVSFGNFQVPAAVLRVVLALLHFELFKSNTMYDDNLKASLAIFYGVVLGQGTLYSVACTVEFFSFIPRRSLVHCGGFRGQYGVESVNLYYAYAFEKCMQDGVFAPTKTSLGTFAMDSVNSDSSKNQLYGLQMMHNFLQKEPTKAPLLYKLTTSPKTMARIIRMLDWTSPKDAIIRLYAAKVTSEFAKNLRVVAFPGTMQIVSALLAADSRPKIGNPLLDTDDEQEDSQDEEHDPSKDAADNQLQRQDQLPDTDNLLQTQTCPTQQVSINPQNSMLRCWQRISEFWSIPKEMPLTNNDLLPALAMSIIDSLAGCDQDNCAEISKAADLIQKIVEFTGNRSDEMITEAQQKILLLSSLKVMQRLTSIGGKIGITLRYEIAKDPFLQRNLKEILGDSMTSPEFKRLVAAILRNLAVDGDTRQEISRIQLIITMLMQTFINTEGTMSNNAGRLLRKVAGQALAMLTIESVHTCLIMLKEPEFIKELKTMILIHDDKYMYVAASLLRNLCLHAQSELRELDLKEISHTLREVLERIMDTERAELEILVGLSSQICKVIPGDFTRELDDGHTKQRFVKRLVVALIANKKPRAHCPGIRRLILEQVIFMTECNSNYADCFNECRMKEALLMVEQTLSKVENYRLFLGNTGFMEYSMPISALVARAKELLGCD</sequence>
<evidence type="ECO:0000256" key="1">
    <source>
        <dbReference type="SAM" id="MobiDB-lite"/>
    </source>
</evidence>
<dbReference type="GeneID" id="100833441"/>
<feature type="transmembrane region" description="Helical" evidence="2">
    <location>
        <begin position="245"/>
        <end position="264"/>
    </location>
</feature>
<organism evidence="3">
    <name type="scientific">Brachypodium distachyon</name>
    <name type="common">Purple false brome</name>
    <name type="synonym">Trachynia distachya</name>
    <dbReference type="NCBI Taxonomy" id="15368"/>
    <lineage>
        <taxon>Eukaryota</taxon>
        <taxon>Viridiplantae</taxon>
        <taxon>Streptophyta</taxon>
        <taxon>Embryophyta</taxon>
        <taxon>Tracheophyta</taxon>
        <taxon>Spermatophyta</taxon>
        <taxon>Magnoliopsida</taxon>
        <taxon>Liliopsida</taxon>
        <taxon>Poales</taxon>
        <taxon>Poaceae</taxon>
        <taxon>BOP clade</taxon>
        <taxon>Pooideae</taxon>
        <taxon>Stipodae</taxon>
        <taxon>Brachypodieae</taxon>
        <taxon>Brachypodium</taxon>
    </lineage>
</organism>
<dbReference type="RefSeq" id="XP_003559874.3">
    <property type="nucleotide sequence ID" value="XM_003559826.3"/>
</dbReference>
<feature type="transmembrane region" description="Helical" evidence="2">
    <location>
        <begin position="42"/>
        <end position="63"/>
    </location>
</feature>
<reference evidence="3" key="2">
    <citation type="submission" date="2017-06" db="EMBL/GenBank/DDBJ databases">
        <title>WGS assembly of Brachypodium distachyon.</title>
        <authorList>
            <consortium name="The International Brachypodium Initiative"/>
            <person name="Lucas S."/>
            <person name="Harmon-Smith M."/>
            <person name="Lail K."/>
            <person name="Tice H."/>
            <person name="Grimwood J."/>
            <person name="Bruce D."/>
            <person name="Barry K."/>
            <person name="Shu S."/>
            <person name="Lindquist E."/>
            <person name="Wang M."/>
            <person name="Pitluck S."/>
            <person name="Vogel J.P."/>
            <person name="Garvin D.F."/>
            <person name="Mockler T.C."/>
            <person name="Schmutz J."/>
            <person name="Rokhsar D."/>
            <person name="Bevan M.W."/>
        </authorList>
    </citation>
    <scope>NUCLEOTIDE SEQUENCE</scope>
    <source>
        <strain evidence="3">Bd21</strain>
    </source>
</reference>
<dbReference type="PANTHER" id="PTHR33115:SF11">
    <property type="entry name" value="OS07G0654700 PROTEIN"/>
    <property type="match status" value="1"/>
</dbReference>
<evidence type="ECO:0000313" key="4">
    <source>
        <dbReference type="EnsemblPlants" id="KQK14904"/>
    </source>
</evidence>
<evidence type="ECO:0000313" key="5">
    <source>
        <dbReference type="Proteomes" id="UP000008810"/>
    </source>
</evidence>
<gene>
    <name evidence="4" type="primary">LOC100833441</name>
    <name evidence="3" type="ORF">BRADI_1g19400v3</name>
</gene>
<reference evidence="3 4" key="1">
    <citation type="journal article" date="2010" name="Nature">
        <title>Genome sequencing and analysis of the model grass Brachypodium distachyon.</title>
        <authorList>
            <consortium name="International Brachypodium Initiative"/>
        </authorList>
    </citation>
    <scope>NUCLEOTIDE SEQUENCE [LARGE SCALE GENOMIC DNA]</scope>
    <source>
        <strain evidence="3 4">Bd21</strain>
    </source>
</reference>
<keyword evidence="5" id="KW-1185">Reference proteome</keyword>
<dbReference type="AlphaFoldDB" id="A0A0Q3GV75"/>
<dbReference type="InterPro" id="IPR016024">
    <property type="entry name" value="ARM-type_fold"/>
</dbReference>
<evidence type="ECO:0008006" key="6">
    <source>
        <dbReference type="Google" id="ProtNLM"/>
    </source>
</evidence>
<keyword evidence="2" id="KW-0812">Transmembrane</keyword>
<dbReference type="SUPFAM" id="SSF48371">
    <property type="entry name" value="ARM repeat"/>
    <property type="match status" value="1"/>
</dbReference>
<protein>
    <recommendedName>
        <fullName evidence="6">BLE2 protein</fullName>
    </recommendedName>
</protein>
<feature type="transmembrane region" description="Helical" evidence="2">
    <location>
        <begin position="106"/>
        <end position="125"/>
    </location>
</feature>
<dbReference type="STRING" id="15368.A0A0Q3GV75"/>
<feature type="transmembrane region" description="Helical" evidence="2">
    <location>
        <begin position="200"/>
        <end position="224"/>
    </location>
</feature>